<sequence length="147" mass="16690">MAVPASVLMSEEEWRITLFSEQLRILRQPPPCSLFSILSCRDIRFIIVERHWRIQLSYLSMGFINVIDVARCFTSLQANSTLVVVGLLSMKVFLELEFARRTQMEEQKLPAQGAVGTFKVKGFPTATDDHHCVNGISIKFVPRKSSS</sequence>
<organism evidence="1 2">
    <name type="scientific">Nepenthes gracilis</name>
    <name type="common">Slender pitcher plant</name>
    <dbReference type="NCBI Taxonomy" id="150966"/>
    <lineage>
        <taxon>Eukaryota</taxon>
        <taxon>Viridiplantae</taxon>
        <taxon>Streptophyta</taxon>
        <taxon>Embryophyta</taxon>
        <taxon>Tracheophyta</taxon>
        <taxon>Spermatophyta</taxon>
        <taxon>Magnoliopsida</taxon>
        <taxon>eudicotyledons</taxon>
        <taxon>Gunneridae</taxon>
        <taxon>Pentapetalae</taxon>
        <taxon>Caryophyllales</taxon>
        <taxon>Nepenthaceae</taxon>
        <taxon>Nepenthes</taxon>
    </lineage>
</organism>
<reference evidence="1" key="1">
    <citation type="submission" date="2023-05" db="EMBL/GenBank/DDBJ databases">
        <title>Nepenthes gracilis genome sequencing.</title>
        <authorList>
            <person name="Fukushima K."/>
        </authorList>
    </citation>
    <scope>NUCLEOTIDE SEQUENCE</scope>
    <source>
        <strain evidence="1">SING2019-196</strain>
    </source>
</reference>
<proteinExistence type="predicted"/>
<comment type="caution">
    <text evidence="1">The sequence shown here is derived from an EMBL/GenBank/DDBJ whole genome shotgun (WGS) entry which is preliminary data.</text>
</comment>
<evidence type="ECO:0000313" key="1">
    <source>
        <dbReference type="EMBL" id="GMH08338.1"/>
    </source>
</evidence>
<dbReference type="Proteomes" id="UP001279734">
    <property type="component" value="Unassembled WGS sequence"/>
</dbReference>
<gene>
    <name evidence="1" type="ORF">Nepgr_010178</name>
</gene>
<keyword evidence="2" id="KW-1185">Reference proteome</keyword>
<evidence type="ECO:0000313" key="2">
    <source>
        <dbReference type="Proteomes" id="UP001279734"/>
    </source>
</evidence>
<accession>A0AAD3XKT5</accession>
<dbReference type="AlphaFoldDB" id="A0AAD3XKT5"/>
<name>A0AAD3XKT5_NEPGR</name>
<dbReference type="EMBL" id="BSYO01000008">
    <property type="protein sequence ID" value="GMH08338.1"/>
    <property type="molecule type" value="Genomic_DNA"/>
</dbReference>
<protein>
    <submittedName>
        <fullName evidence="1">Uncharacterized protein</fullName>
    </submittedName>
</protein>